<dbReference type="Gene3D" id="3.30.450.20">
    <property type="entry name" value="PAS domain"/>
    <property type="match status" value="1"/>
</dbReference>
<dbReference type="Pfam" id="PF00990">
    <property type="entry name" value="GGDEF"/>
    <property type="match status" value="1"/>
</dbReference>
<dbReference type="NCBIfam" id="TIGR00229">
    <property type="entry name" value="sensory_box"/>
    <property type="match status" value="1"/>
</dbReference>
<evidence type="ECO:0000259" key="2">
    <source>
        <dbReference type="PROSITE" id="PS50887"/>
    </source>
</evidence>
<proteinExistence type="predicted"/>
<dbReference type="SMART" id="SM00091">
    <property type="entry name" value="PAS"/>
    <property type="match status" value="1"/>
</dbReference>
<feature type="domain" description="PAS" evidence="1">
    <location>
        <begin position="10"/>
        <end position="74"/>
    </location>
</feature>
<dbReference type="InterPro" id="IPR000160">
    <property type="entry name" value="GGDEF_dom"/>
</dbReference>
<dbReference type="NCBIfam" id="TIGR00254">
    <property type="entry name" value="GGDEF"/>
    <property type="match status" value="1"/>
</dbReference>
<keyword evidence="4" id="KW-1185">Reference proteome</keyword>
<dbReference type="InterPro" id="IPR052155">
    <property type="entry name" value="Biofilm_reg_signaling"/>
</dbReference>
<dbReference type="CDD" id="cd01949">
    <property type="entry name" value="GGDEF"/>
    <property type="match status" value="1"/>
</dbReference>
<dbReference type="Gene3D" id="3.30.70.270">
    <property type="match status" value="1"/>
</dbReference>
<dbReference type="InterPro" id="IPR035965">
    <property type="entry name" value="PAS-like_dom_sf"/>
</dbReference>
<evidence type="ECO:0000313" key="3">
    <source>
        <dbReference type="EMBL" id="GGZ60601.1"/>
    </source>
</evidence>
<dbReference type="SUPFAM" id="SSF55785">
    <property type="entry name" value="PYP-like sensor domain (PAS domain)"/>
    <property type="match status" value="1"/>
</dbReference>
<comment type="caution">
    <text evidence="3">The sequence shown here is derived from an EMBL/GenBank/DDBJ whole genome shotgun (WGS) entry which is preliminary data.</text>
</comment>
<sequence>MPAELPSPAELLDLMPDAVCVVDANAVLLYASAAFERMLGHPRGALLGRPMFELVHPDDIEATREQAVRLMEGGGERHFRNRYRHRDGSTVDLLWSAQWLPRYGVRVGVARDISKLRRVERELEHRANHDALTALPNRRRFGELLGAALAEGERAEVPLAVLYIDLNGFKAINDAFGHPAGDRVLAEAARRLSAGLREGDSVSRIGGDEFIALLPACDAVGGRAVADAMCMQLQRPFLIDGCPVELHASIGVATYPADASDADALVACADAAMYAMKRRRAGSAGVLVDAT</sequence>
<dbReference type="InterPro" id="IPR013767">
    <property type="entry name" value="PAS_fold"/>
</dbReference>
<accession>A0ABQ3BX36</accession>
<dbReference type="PANTHER" id="PTHR44757:SF2">
    <property type="entry name" value="BIOFILM ARCHITECTURE MAINTENANCE PROTEIN MBAA"/>
    <property type="match status" value="1"/>
</dbReference>
<dbReference type="PROSITE" id="PS50887">
    <property type="entry name" value="GGDEF"/>
    <property type="match status" value="1"/>
</dbReference>
<dbReference type="EMBL" id="BMXY01000001">
    <property type="protein sequence ID" value="GGZ60601.1"/>
    <property type="molecule type" value="Genomic_DNA"/>
</dbReference>
<dbReference type="SUPFAM" id="SSF55073">
    <property type="entry name" value="Nucleotide cyclase"/>
    <property type="match status" value="1"/>
</dbReference>
<dbReference type="InterPro" id="IPR000014">
    <property type="entry name" value="PAS"/>
</dbReference>
<dbReference type="CDD" id="cd00130">
    <property type="entry name" value="PAS"/>
    <property type="match status" value="1"/>
</dbReference>
<dbReference type="InterPro" id="IPR043128">
    <property type="entry name" value="Rev_trsase/Diguanyl_cyclase"/>
</dbReference>
<dbReference type="PANTHER" id="PTHR44757">
    <property type="entry name" value="DIGUANYLATE CYCLASE DGCP"/>
    <property type="match status" value="1"/>
</dbReference>
<gene>
    <name evidence="3" type="ORF">GCM10008101_13190</name>
</gene>
<feature type="domain" description="GGDEF" evidence="2">
    <location>
        <begin position="157"/>
        <end position="290"/>
    </location>
</feature>
<organism evidence="3 4">
    <name type="scientific">Cognatilysobacter xinjiangensis</name>
    <dbReference type="NCBI Taxonomy" id="546892"/>
    <lineage>
        <taxon>Bacteria</taxon>
        <taxon>Pseudomonadati</taxon>
        <taxon>Pseudomonadota</taxon>
        <taxon>Gammaproteobacteria</taxon>
        <taxon>Lysobacterales</taxon>
        <taxon>Lysobacteraceae</taxon>
        <taxon>Cognatilysobacter</taxon>
    </lineage>
</organism>
<dbReference type="SMART" id="SM00267">
    <property type="entry name" value="GGDEF"/>
    <property type="match status" value="1"/>
</dbReference>
<evidence type="ECO:0008006" key="5">
    <source>
        <dbReference type="Google" id="ProtNLM"/>
    </source>
</evidence>
<reference evidence="4" key="1">
    <citation type="journal article" date="2019" name="Int. J. Syst. Evol. Microbiol.">
        <title>The Global Catalogue of Microorganisms (GCM) 10K type strain sequencing project: providing services to taxonomists for standard genome sequencing and annotation.</title>
        <authorList>
            <consortium name="The Broad Institute Genomics Platform"/>
            <consortium name="The Broad Institute Genome Sequencing Center for Infectious Disease"/>
            <person name="Wu L."/>
            <person name="Ma J."/>
        </authorList>
    </citation>
    <scope>NUCLEOTIDE SEQUENCE [LARGE SCALE GENOMIC DNA]</scope>
    <source>
        <strain evidence="4">KCTC 22558</strain>
    </source>
</reference>
<evidence type="ECO:0000313" key="4">
    <source>
        <dbReference type="Proteomes" id="UP000643403"/>
    </source>
</evidence>
<dbReference type="PROSITE" id="PS50112">
    <property type="entry name" value="PAS"/>
    <property type="match status" value="1"/>
</dbReference>
<dbReference type="Pfam" id="PF00989">
    <property type="entry name" value="PAS"/>
    <property type="match status" value="1"/>
</dbReference>
<name>A0ABQ3BX36_9GAMM</name>
<dbReference type="InterPro" id="IPR029787">
    <property type="entry name" value="Nucleotide_cyclase"/>
</dbReference>
<dbReference type="Proteomes" id="UP000643403">
    <property type="component" value="Unassembled WGS sequence"/>
</dbReference>
<evidence type="ECO:0000259" key="1">
    <source>
        <dbReference type="PROSITE" id="PS50112"/>
    </source>
</evidence>
<protein>
    <recommendedName>
        <fullName evidence="5">PAS domain S-box-containing protein/diguanylate cyclase (GGDEF) domain-containing protein</fullName>
    </recommendedName>
</protein>